<dbReference type="CDD" id="cd05804">
    <property type="entry name" value="StaR_like"/>
    <property type="match status" value="1"/>
</dbReference>
<dbReference type="PANTHER" id="PTHR16263">
    <property type="entry name" value="TETRATRICOPEPTIDE REPEAT PROTEIN 38"/>
    <property type="match status" value="1"/>
</dbReference>
<dbReference type="InterPro" id="IPR011990">
    <property type="entry name" value="TPR-like_helical_dom_sf"/>
</dbReference>
<reference evidence="5 6" key="1">
    <citation type="submission" date="2023-12" db="EMBL/GenBank/DDBJ databases">
        <title>Gut-associated functions are favored during microbiome assembly across C. elegans life.</title>
        <authorList>
            <person name="Zimmermann J."/>
        </authorList>
    </citation>
    <scope>NUCLEOTIDE SEQUENCE [LARGE SCALE GENOMIC DNA]</scope>
    <source>
        <strain evidence="5 6">MYb71</strain>
    </source>
</reference>
<evidence type="ECO:0000256" key="3">
    <source>
        <dbReference type="ARBA" id="ARBA00022737"/>
    </source>
</evidence>
<comment type="caution">
    <text evidence="5">The sequence shown here is derived from an EMBL/GenBank/DDBJ whole genome shotgun (WGS) entry which is preliminary data.</text>
</comment>
<dbReference type="Gene3D" id="1.25.40.10">
    <property type="entry name" value="Tetratricopeptide repeat domain"/>
    <property type="match status" value="1"/>
</dbReference>
<accession>A0ABU8PH01</accession>
<gene>
    <name evidence="5" type="ORF">WH297_17605</name>
</gene>
<dbReference type="InterPro" id="IPR033891">
    <property type="entry name" value="TTC38"/>
</dbReference>
<evidence type="ECO:0000256" key="2">
    <source>
        <dbReference type="ARBA" id="ARBA00019992"/>
    </source>
</evidence>
<evidence type="ECO:0000256" key="4">
    <source>
        <dbReference type="ARBA" id="ARBA00022803"/>
    </source>
</evidence>
<sequence>MRQFENSDGLAFTATSSDSATAFSNFTSAYMGFRRDTGGLIKALTESDPDMPMARCAKGYLAKLIGSTNHSARAKVISSEMGEILNQTGANDRERAHAAALAHWCAGDLEKATGVWEGILLDHPLDGLALRLAHFTHFYSGDPRRMRDSMARILPLWSRDHRDYGFLLGMYAFGLEENGEYFSAEKYGRMAVERNPADAWSVHSVAHVLEMTERTEEGIEWVMGLEDSWSSVNNFRFHLYWHRCLYHLERGEFQMVLRLYDEQIVSDIESDFYLDICNASSLLWRLEMFGIDIGKRWESLLDVARRHVNDTDLIFVSLHYLMALIAGGDREAADRMISNITEWSTLDGTQAQICAESGLALAKSLQLVRASRFAEAVATMEPVRYKLDRIGGSRAQRDVFHMILLDAAKSSSDTLRARALFAERLGHKAHSSWSWTGYGEVLSTLGQNEQAQLAHARAASIIVKS</sequence>
<keyword evidence="4" id="KW-0802">TPR repeat</keyword>
<organism evidence="5 6">
    <name type="scientific">Ochrobactrum vermis</name>
    <dbReference type="NCBI Taxonomy" id="1827297"/>
    <lineage>
        <taxon>Bacteria</taxon>
        <taxon>Pseudomonadati</taxon>
        <taxon>Pseudomonadota</taxon>
        <taxon>Alphaproteobacteria</taxon>
        <taxon>Hyphomicrobiales</taxon>
        <taxon>Brucellaceae</taxon>
        <taxon>Brucella/Ochrobactrum group</taxon>
        <taxon>Ochrobactrum</taxon>
    </lineage>
</organism>
<dbReference type="PANTHER" id="PTHR16263:SF4">
    <property type="entry name" value="TETRATRICOPEPTIDE REPEAT PROTEIN 38"/>
    <property type="match status" value="1"/>
</dbReference>
<name>A0ABU8PH01_9HYPH</name>
<evidence type="ECO:0000256" key="1">
    <source>
        <dbReference type="ARBA" id="ARBA00005857"/>
    </source>
</evidence>
<evidence type="ECO:0000313" key="6">
    <source>
        <dbReference type="Proteomes" id="UP001375812"/>
    </source>
</evidence>
<keyword evidence="3" id="KW-0677">Repeat</keyword>
<dbReference type="Proteomes" id="UP001375812">
    <property type="component" value="Unassembled WGS sequence"/>
</dbReference>
<evidence type="ECO:0000313" key="5">
    <source>
        <dbReference type="EMBL" id="MEJ5021532.1"/>
    </source>
</evidence>
<protein>
    <recommendedName>
        <fullName evidence="2">Tetratricopeptide repeat protein 38</fullName>
    </recommendedName>
</protein>
<proteinExistence type="inferred from homology"/>
<dbReference type="RefSeq" id="WP_105543964.1">
    <property type="nucleotide sequence ID" value="NZ_JBBGZH010000002.1"/>
</dbReference>
<dbReference type="EMBL" id="JBBGZH010000002">
    <property type="protein sequence ID" value="MEJ5021532.1"/>
    <property type="molecule type" value="Genomic_DNA"/>
</dbReference>
<dbReference type="SUPFAM" id="SSF48452">
    <property type="entry name" value="TPR-like"/>
    <property type="match status" value="1"/>
</dbReference>
<keyword evidence="6" id="KW-1185">Reference proteome</keyword>
<comment type="similarity">
    <text evidence="1">Belongs to the TTC38 family.</text>
</comment>